<dbReference type="PROSITE" id="PS51352">
    <property type="entry name" value="THIOREDOXIN_2"/>
    <property type="match status" value="1"/>
</dbReference>
<dbReference type="GO" id="GO:0034599">
    <property type="term" value="P:cellular response to oxidative stress"/>
    <property type="evidence" value="ECO:0007669"/>
    <property type="project" value="TreeGrafter"/>
</dbReference>
<keyword evidence="2 8" id="KW-0575">Peroxidase</keyword>
<dbReference type="CDD" id="cd00340">
    <property type="entry name" value="GSH_Peroxidase"/>
    <property type="match status" value="1"/>
</dbReference>
<dbReference type="InterPro" id="IPR029760">
    <property type="entry name" value="GPX_CS"/>
</dbReference>
<dbReference type="OrthoDB" id="446890at2759"/>
<sequence length="172" mass="18832">MSASVPQSFYDLVAKDAKGQDFKFSDLKGKPVLIVNVASKCGFTGQYAGLQQLHEKYGSKGLQILGFPCNQFGGQEPGEDSDIQSFCSLNYGVSFPVLGKVEVNGDNASPVWEFLKNKKSGLLGLKRIKWNFEKFLVSKDGEVVERWASTSTPASLESAIEKELAKLNKSEL</sequence>
<evidence type="ECO:0000313" key="11">
    <source>
        <dbReference type="Proteomes" id="UP000275078"/>
    </source>
</evidence>
<evidence type="ECO:0000256" key="3">
    <source>
        <dbReference type="ARBA" id="ARBA00022862"/>
    </source>
</evidence>
<evidence type="ECO:0000256" key="8">
    <source>
        <dbReference type="RuleBase" id="RU000499"/>
    </source>
</evidence>
<accession>A0A3N4IU34</accession>
<evidence type="ECO:0000256" key="7">
    <source>
        <dbReference type="PIRSR" id="PIRSR000303-1"/>
    </source>
</evidence>
<dbReference type="EMBL" id="ML119645">
    <property type="protein sequence ID" value="RPA88258.1"/>
    <property type="molecule type" value="Genomic_DNA"/>
</dbReference>
<dbReference type="Proteomes" id="UP000275078">
    <property type="component" value="Unassembled WGS sequence"/>
</dbReference>
<dbReference type="InterPro" id="IPR013766">
    <property type="entry name" value="Thioredoxin_domain"/>
</dbReference>
<comment type="similarity">
    <text evidence="1 8">Belongs to the glutathione peroxidase family.</text>
</comment>
<dbReference type="InterPro" id="IPR029759">
    <property type="entry name" value="GPX_AS"/>
</dbReference>
<dbReference type="AlphaFoldDB" id="A0A3N4IU34"/>
<dbReference type="SUPFAM" id="SSF52833">
    <property type="entry name" value="Thioredoxin-like"/>
    <property type="match status" value="1"/>
</dbReference>
<evidence type="ECO:0000259" key="9">
    <source>
        <dbReference type="PROSITE" id="PS51352"/>
    </source>
</evidence>
<dbReference type="InterPro" id="IPR036249">
    <property type="entry name" value="Thioredoxin-like_sf"/>
</dbReference>
<evidence type="ECO:0000313" key="10">
    <source>
        <dbReference type="EMBL" id="RPA88258.1"/>
    </source>
</evidence>
<evidence type="ECO:0000256" key="6">
    <source>
        <dbReference type="ARBA" id="ARBA00049091"/>
    </source>
</evidence>
<feature type="active site" evidence="7">
    <location>
        <position position="41"/>
    </location>
</feature>
<keyword evidence="11" id="KW-1185">Reference proteome</keyword>
<dbReference type="PANTHER" id="PTHR11592:SF78">
    <property type="entry name" value="GLUTATHIONE PEROXIDASE"/>
    <property type="match status" value="1"/>
</dbReference>
<organism evidence="10 11">
    <name type="scientific">Ascobolus immersus RN42</name>
    <dbReference type="NCBI Taxonomy" id="1160509"/>
    <lineage>
        <taxon>Eukaryota</taxon>
        <taxon>Fungi</taxon>
        <taxon>Dikarya</taxon>
        <taxon>Ascomycota</taxon>
        <taxon>Pezizomycotina</taxon>
        <taxon>Pezizomycetes</taxon>
        <taxon>Pezizales</taxon>
        <taxon>Ascobolaceae</taxon>
        <taxon>Ascobolus</taxon>
    </lineage>
</organism>
<evidence type="ECO:0000256" key="2">
    <source>
        <dbReference type="ARBA" id="ARBA00022559"/>
    </source>
</evidence>
<dbReference type="STRING" id="1160509.A0A3N4IU34"/>
<protein>
    <recommendedName>
        <fullName evidence="8">Glutathione peroxidase</fullName>
    </recommendedName>
</protein>
<keyword evidence="4 8" id="KW-0560">Oxidoreductase</keyword>
<dbReference type="PRINTS" id="PR01011">
    <property type="entry name" value="GLUTPROXDASE"/>
</dbReference>
<keyword evidence="5" id="KW-0676">Redox-active center</keyword>
<keyword evidence="3" id="KW-0049">Antioxidant</keyword>
<proteinExistence type="inferred from homology"/>
<evidence type="ECO:0000256" key="5">
    <source>
        <dbReference type="ARBA" id="ARBA00023284"/>
    </source>
</evidence>
<name>A0A3N4IU34_ASCIM</name>
<dbReference type="PROSITE" id="PS51355">
    <property type="entry name" value="GLUTATHIONE_PEROXID_3"/>
    <property type="match status" value="1"/>
</dbReference>
<dbReference type="InterPro" id="IPR000889">
    <property type="entry name" value="Glutathione_peroxidase"/>
</dbReference>
<evidence type="ECO:0000256" key="4">
    <source>
        <dbReference type="ARBA" id="ARBA00023002"/>
    </source>
</evidence>
<dbReference type="Pfam" id="PF00255">
    <property type="entry name" value="GSHPx"/>
    <property type="match status" value="1"/>
</dbReference>
<dbReference type="PANTHER" id="PTHR11592">
    <property type="entry name" value="GLUTATHIONE PEROXIDASE"/>
    <property type="match status" value="1"/>
</dbReference>
<dbReference type="PIRSF" id="PIRSF000303">
    <property type="entry name" value="Glutathion_perox"/>
    <property type="match status" value="1"/>
</dbReference>
<dbReference type="PROSITE" id="PS00460">
    <property type="entry name" value="GLUTATHIONE_PEROXID_1"/>
    <property type="match status" value="1"/>
</dbReference>
<comment type="catalytic activity">
    <reaction evidence="6">
        <text>a hydroperoxide + [thioredoxin]-dithiol = an alcohol + [thioredoxin]-disulfide + H2O</text>
        <dbReference type="Rhea" id="RHEA:62620"/>
        <dbReference type="Rhea" id="RHEA-COMP:10698"/>
        <dbReference type="Rhea" id="RHEA-COMP:10700"/>
        <dbReference type="ChEBI" id="CHEBI:15377"/>
        <dbReference type="ChEBI" id="CHEBI:29950"/>
        <dbReference type="ChEBI" id="CHEBI:30879"/>
        <dbReference type="ChEBI" id="CHEBI:35924"/>
        <dbReference type="ChEBI" id="CHEBI:50058"/>
        <dbReference type="EC" id="1.11.1.24"/>
    </reaction>
</comment>
<dbReference type="FunFam" id="3.40.30.10:FF:000010">
    <property type="entry name" value="Glutathione peroxidase"/>
    <property type="match status" value="1"/>
</dbReference>
<dbReference type="Gene3D" id="3.40.30.10">
    <property type="entry name" value="Glutaredoxin"/>
    <property type="match status" value="1"/>
</dbReference>
<dbReference type="GO" id="GO:0140824">
    <property type="term" value="F:thioredoxin-dependent peroxiredoxin activity"/>
    <property type="evidence" value="ECO:0007669"/>
    <property type="project" value="UniProtKB-EC"/>
</dbReference>
<reference evidence="10 11" key="1">
    <citation type="journal article" date="2018" name="Nat. Ecol. Evol.">
        <title>Pezizomycetes genomes reveal the molecular basis of ectomycorrhizal truffle lifestyle.</title>
        <authorList>
            <person name="Murat C."/>
            <person name="Payen T."/>
            <person name="Noel B."/>
            <person name="Kuo A."/>
            <person name="Morin E."/>
            <person name="Chen J."/>
            <person name="Kohler A."/>
            <person name="Krizsan K."/>
            <person name="Balestrini R."/>
            <person name="Da Silva C."/>
            <person name="Montanini B."/>
            <person name="Hainaut M."/>
            <person name="Levati E."/>
            <person name="Barry K.W."/>
            <person name="Belfiori B."/>
            <person name="Cichocki N."/>
            <person name="Clum A."/>
            <person name="Dockter R.B."/>
            <person name="Fauchery L."/>
            <person name="Guy J."/>
            <person name="Iotti M."/>
            <person name="Le Tacon F."/>
            <person name="Lindquist E.A."/>
            <person name="Lipzen A."/>
            <person name="Malagnac F."/>
            <person name="Mello A."/>
            <person name="Molinier V."/>
            <person name="Miyauchi S."/>
            <person name="Poulain J."/>
            <person name="Riccioni C."/>
            <person name="Rubini A."/>
            <person name="Sitrit Y."/>
            <person name="Splivallo R."/>
            <person name="Traeger S."/>
            <person name="Wang M."/>
            <person name="Zifcakova L."/>
            <person name="Wipf D."/>
            <person name="Zambonelli A."/>
            <person name="Paolocci F."/>
            <person name="Nowrousian M."/>
            <person name="Ottonello S."/>
            <person name="Baldrian P."/>
            <person name="Spatafora J.W."/>
            <person name="Henrissat B."/>
            <person name="Nagy L.G."/>
            <person name="Aury J.M."/>
            <person name="Wincker P."/>
            <person name="Grigoriev I.V."/>
            <person name="Bonfante P."/>
            <person name="Martin F.M."/>
        </authorList>
    </citation>
    <scope>NUCLEOTIDE SEQUENCE [LARGE SCALE GENOMIC DNA]</scope>
    <source>
        <strain evidence="10 11">RN42</strain>
    </source>
</reference>
<evidence type="ECO:0000256" key="1">
    <source>
        <dbReference type="ARBA" id="ARBA00006926"/>
    </source>
</evidence>
<feature type="domain" description="Thioredoxin" evidence="9">
    <location>
        <begin position="3"/>
        <end position="165"/>
    </location>
</feature>
<dbReference type="PROSITE" id="PS00763">
    <property type="entry name" value="GLUTATHIONE_PEROXID_2"/>
    <property type="match status" value="1"/>
</dbReference>
<gene>
    <name evidence="10" type="ORF">BJ508DRAFT_368058</name>
</gene>